<keyword evidence="3" id="KW-1185">Reference proteome</keyword>
<dbReference type="Proteomes" id="UP000016935">
    <property type="component" value="Unassembled WGS sequence"/>
</dbReference>
<accession>R0IZB4</accession>
<dbReference type="PANTHER" id="PTHR41774:SF1">
    <property type="entry name" value="NGG1P INTERACTING FACTOR NIF3"/>
    <property type="match status" value="1"/>
</dbReference>
<gene>
    <name evidence="2" type="ORF">SETTUDRAFT_26213</name>
</gene>
<protein>
    <recommendedName>
        <fullName evidence="1">ATP phosphoribosyltransferase</fullName>
    </recommendedName>
</protein>
<evidence type="ECO:0000256" key="1">
    <source>
        <dbReference type="ARBA" id="ARBA00020998"/>
    </source>
</evidence>
<dbReference type="RefSeq" id="XP_008022427.1">
    <property type="nucleotide sequence ID" value="XM_008024236.1"/>
</dbReference>
<reference evidence="2 3" key="1">
    <citation type="journal article" date="2012" name="PLoS Pathog.">
        <title>Diverse lifestyles and strategies of plant pathogenesis encoded in the genomes of eighteen Dothideomycetes fungi.</title>
        <authorList>
            <person name="Ohm R.A."/>
            <person name="Feau N."/>
            <person name="Henrissat B."/>
            <person name="Schoch C.L."/>
            <person name="Horwitz B.A."/>
            <person name="Barry K.W."/>
            <person name="Condon B.J."/>
            <person name="Copeland A.C."/>
            <person name="Dhillon B."/>
            <person name="Glaser F."/>
            <person name="Hesse C.N."/>
            <person name="Kosti I."/>
            <person name="LaButti K."/>
            <person name="Lindquist E.A."/>
            <person name="Lucas S."/>
            <person name="Salamov A.A."/>
            <person name="Bradshaw R.E."/>
            <person name="Ciuffetti L."/>
            <person name="Hamelin R.C."/>
            <person name="Kema G.H.J."/>
            <person name="Lawrence C."/>
            <person name="Scott J.A."/>
            <person name="Spatafora J.W."/>
            <person name="Turgeon B.G."/>
            <person name="de Wit P.J.G.M."/>
            <person name="Zhong S."/>
            <person name="Goodwin S.B."/>
            <person name="Grigoriev I.V."/>
        </authorList>
    </citation>
    <scope>NUCLEOTIDE SEQUENCE [LARGE SCALE GENOMIC DNA]</scope>
    <source>
        <strain evidence="3">28A</strain>
    </source>
</reference>
<evidence type="ECO:0000313" key="2">
    <source>
        <dbReference type="EMBL" id="EOA89891.1"/>
    </source>
</evidence>
<dbReference type="OrthoDB" id="15981at2759"/>
<dbReference type="STRING" id="671987.R0IZB4"/>
<reference evidence="2 3" key="2">
    <citation type="journal article" date="2013" name="PLoS Genet.">
        <title>Comparative genome structure, secondary metabolite, and effector coding capacity across Cochliobolus pathogens.</title>
        <authorList>
            <person name="Condon B.J."/>
            <person name="Leng Y."/>
            <person name="Wu D."/>
            <person name="Bushley K.E."/>
            <person name="Ohm R.A."/>
            <person name="Otillar R."/>
            <person name="Martin J."/>
            <person name="Schackwitz W."/>
            <person name="Grimwood J."/>
            <person name="MohdZainudin N."/>
            <person name="Xue C."/>
            <person name="Wang R."/>
            <person name="Manning V.A."/>
            <person name="Dhillon B."/>
            <person name="Tu Z.J."/>
            <person name="Steffenson B.J."/>
            <person name="Salamov A."/>
            <person name="Sun H."/>
            <person name="Lowry S."/>
            <person name="LaButti K."/>
            <person name="Han J."/>
            <person name="Copeland A."/>
            <person name="Lindquist E."/>
            <person name="Barry K."/>
            <person name="Schmutz J."/>
            <person name="Baker S.E."/>
            <person name="Ciuffetti L.M."/>
            <person name="Grigoriev I.V."/>
            <person name="Zhong S."/>
            <person name="Turgeon B.G."/>
        </authorList>
    </citation>
    <scope>NUCLEOTIDE SEQUENCE [LARGE SCALE GENOMIC DNA]</scope>
    <source>
        <strain evidence="3">28A</strain>
    </source>
</reference>
<dbReference type="HOGENOM" id="CLU_120084_2_1_1"/>
<dbReference type="Gene3D" id="3.30.70.120">
    <property type="match status" value="1"/>
</dbReference>
<dbReference type="InterPro" id="IPR015867">
    <property type="entry name" value="N-reg_PII/ATP_PRibTrfase_C"/>
</dbReference>
<evidence type="ECO:0000313" key="3">
    <source>
        <dbReference type="Proteomes" id="UP000016935"/>
    </source>
</evidence>
<dbReference type="PANTHER" id="PTHR41774">
    <property type="match status" value="1"/>
</dbReference>
<name>R0IZB4_EXST2</name>
<dbReference type="EMBL" id="KB908504">
    <property type="protein sequence ID" value="EOA89891.1"/>
    <property type="molecule type" value="Genomic_DNA"/>
</dbReference>
<sequence>MASSLQKFKLVFFVPPSSLDACKTAILSTGAGRYPGPGGYTEVCFTSRGTGQFRPGDAANPTIGRVGELEELDEYRVETLCVGRDTAVKAVEALKKAHPYEEPVYEVYKMEDM</sequence>
<dbReference type="AlphaFoldDB" id="R0IZB4"/>
<organism evidence="2 3">
    <name type="scientific">Exserohilum turcicum (strain 28A)</name>
    <name type="common">Northern leaf blight fungus</name>
    <name type="synonym">Setosphaeria turcica</name>
    <dbReference type="NCBI Taxonomy" id="671987"/>
    <lineage>
        <taxon>Eukaryota</taxon>
        <taxon>Fungi</taxon>
        <taxon>Dikarya</taxon>
        <taxon>Ascomycota</taxon>
        <taxon>Pezizomycotina</taxon>
        <taxon>Dothideomycetes</taxon>
        <taxon>Pleosporomycetidae</taxon>
        <taxon>Pleosporales</taxon>
        <taxon>Pleosporineae</taxon>
        <taxon>Pleosporaceae</taxon>
        <taxon>Exserohilum</taxon>
    </lineage>
</organism>
<proteinExistence type="predicted"/>
<dbReference type="GeneID" id="19402992"/>
<dbReference type="SUPFAM" id="SSF102705">
    <property type="entry name" value="NIF3 (NGG1p interacting factor 3)-like"/>
    <property type="match status" value="1"/>
</dbReference>
<dbReference type="eggNOG" id="ENOG502S6WE">
    <property type="taxonomic scope" value="Eukaryota"/>
</dbReference>
<dbReference type="InterPro" id="IPR036069">
    <property type="entry name" value="DUF34/NIF3_sf"/>
</dbReference>